<evidence type="ECO:0000313" key="4">
    <source>
        <dbReference type="WBParaSite" id="HPLM_0000217301-mRNA-1"/>
    </source>
</evidence>
<sequence>MYLQGINLEMADYDGRTALHVAAAEGHMHLVKFFVNVAKVNHQPRDRNSVGFSSYWTMVGNSQGLAVKLWWDLENPEPFS</sequence>
<dbReference type="Pfam" id="PF00023">
    <property type="entry name" value="Ank"/>
    <property type="match status" value="1"/>
</dbReference>
<dbReference type="GO" id="GO:0006537">
    <property type="term" value="P:glutamate biosynthetic process"/>
    <property type="evidence" value="ECO:0007669"/>
    <property type="project" value="TreeGrafter"/>
</dbReference>
<feature type="repeat" description="ANK" evidence="1">
    <location>
        <begin position="14"/>
        <end position="36"/>
    </location>
</feature>
<reference evidence="4" key="1">
    <citation type="submission" date="2017-02" db="UniProtKB">
        <authorList>
            <consortium name="WormBaseParasite"/>
        </authorList>
    </citation>
    <scope>IDENTIFICATION</scope>
</reference>
<dbReference type="SUPFAM" id="SSF48403">
    <property type="entry name" value="Ankyrin repeat"/>
    <property type="match status" value="1"/>
</dbReference>
<dbReference type="PANTHER" id="PTHR12544:SF29">
    <property type="entry name" value="GLUTAMINASE"/>
    <property type="match status" value="1"/>
</dbReference>
<dbReference type="GO" id="GO:0006543">
    <property type="term" value="P:L-glutamine catabolic process"/>
    <property type="evidence" value="ECO:0007669"/>
    <property type="project" value="TreeGrafter"/>
</dbReference>
<dbReference type="GO" id="GO:0004359">
    <property type="term" value="F:glutaminase activity"/>
    <property type="evidence" value="ECO:0007669"/>
    <property type="project" value="InterPro"/>
</dbReference>
<dbReference type="InterPro" id="IPR036770">
    <property type="entry name" value="Ankyrin_rpt-contain_sf"/>
</dbReference>
<dbReference type="PROSITE" id="PS50297">
    <property type="entry name" value="ANK_REP_REGION"/>
    <property type="match status" value="1"/>
</dbReference>
<dbReference type="STRING" id="6290.A0A0N4VY03"/>
<dbReference type="WBParaSite" id="HPLM_0000217301-mRNA-1">
    <property type="protein sequence ID" value="HPLM_0000217301-mRNA-1"/>
    <property type="gene ID" value="HPLM_0000217301"/>
</dbReference>
<dbReference type="InterPro" id="IPR015868">
    <property type="entry name" value="Glutaminase"/>
</dbReference>
<dbReference type="PANTHER" id="PTHR12544">
    <property type="entry name" value="GLUTAMINASE"/>
    <property type="match status" value="1"/>
</dbReference>
<dbReference type="AlphaFoldDB" id="A0A0N4VY03"/>
<name>A0A0N4VY03_HAEPC</name>
<proteinExistence type="predicted"/>
<reference evidence="2 3" key="2">
    <citation type="submission" date="2018-11" db="EMBL/GenBank/DDBJ databases">
        <authorList>
            <consortium name="Pathogen Informatics"/>
        </authorList>
    </citation>
    <scope>NUCLEOTIDE SEQUENCE [LARGE SCALE GENOMIC DNA]</scope>
    <source>
        <strain evidence="2 3">MHpl1</strain>
    </source>
</reference>
<dbReference type="PROSITE" id="PS50088">
    <property type="entry name" value="ANK_REPEAT"/>
    <property type="match status" value="1"/>
</dbReference>
<dbReference type="Gene3D" id="1.25.40.20">
    <property type="entry name" value="Ankyrin repeat-containing domain"/>
    <property type="match status" value="1"/>
</dbReference>
<protein>
    <submittedName>
        <fullName evidence="4">ANK_REP_REGION domain-containing protein</fullName>
    </submittedName>
</protein>
<evidence type="ECO:0000313" key="2">
    <source>
        <dbReference type="EMBL" id="VDO13329.1"/>
    </source>
</evidence>
<gene>
    <name evidence="2" type="ORF">HPLM_LOCUS2171</name>
</gene>
<evidence type="ECO:0000256" key="1">
    <source>
        <dbReference type="PROSITE-ProRule" id="PRU00023"/>
    </source>
</evidence>
<dbReference type="OrthoDB" id="9995210at2759"/>
<dbReference type="EMBL" id="UZAF01003951">
    <property type="protein sequence ID" value="VDO13329.1"/>
    <property type="molecule type" value="Genomic_DNA"/>
</dbReference>
<organism evidence="4">
    <name type="scientific">Haemonchus placei</name>
    <name type="common">Barber's pole worm</name>
    <dbReference type="NCBI Taxonomy" id="6290"/>
    <lineage>
        <taxon>Eukaryota</taxon>
        <taxon>Metazoa</taxon>
        <taxon>Ecdysozoa</taxon>
        <taxon>Nematoda</taxon>
        <taxon>Chromadorea</taxon>
        <taxon>Rhabditida</taxon>
        <taxon>Rhabditina</taxon>
        <taxon>Rhabditomorpha</taxon>
        <taxon>Strongyloidea</taxon>
        <taxon>Trichostrongylidae</taxon>
        <taxon>Haemonchus</taxon>
    </lineage>
</organism>
<keyword evidence="3" id="KW-1185">Reference proteome</keyword>
<dbReference type="Proteomes" id="UP000268014">
    <property type="component" value="Unassembled WGS sequence"/>
</dbReference>
<evidence type="ECO:0000313" key="3">
    <source>
        <dbReference type="Proteomes" id="UP000268014"/>
    </source>
</evidence>
<accession>A0A0N4VY03</accession>
<dbReference type="InterPro" id="IPR002110">
    <property type="entry name" value="Ankyrin_rpt"/>
</dbReference>
<keyword evidence="1" id="KW-0040">ANK repeat</keyword>